<proteinExistence type="predicted"/>
<evidence type="ECO:0000313" key="2">
    <source>
        <dbReference type="Proteomes" id="UP001412239"/>
    </source>
</evidence>
<sequence length="78" mass="8778">ITDTDVKDAIFKSAPHEAPGPNGIHCLCLRQVYYAIPTPLVKLFQAVLKTDYHPQCWREATRAIIRKPNKADYTAPEA</sequence>
<accession>A0A292PSI8</accession>
<evidence type="ECO:0000313" key="1">
    <source>
        <dbReference type="EMBL" id="CUS10094.1"/>
    </source>
</evidence>
<dbReference type="Proteomes" id="UP001412239">
    <property type="component" value="Unassembled WGS sequence"/>
</dbReference>
<name>A0A292PSI8_9PEZI</name>
<dbReference type="AlphaFoldDB" id="A0A292PSI8"/>
<dbReference type="PANTHER" id="PTHR33481:SF1">
    <property type="entry name" value="ENDONUCLEASE_EXONUCLEASE_PHOSPHATASE DOMAIN-CONTAINING PROTEIN-RELATED"/>
    <property type="match status" value="1"/>
</dbReference>
<keyword evidence="2" id="KW-1185">Reference proteome</keyword>
<organism evidence="1 2">
    <name type="scientific">Tuber aestivum</name>
    <name type="common">summer truffle</name>
    <dbReference type="NCBI Taxonomy" id="59557"/>
    <lineage>
        <taxon>Eukaryota</taxon>
        <taxon>Fungi</taxon>
        <taxon>Dikarya</taxon>
        <taxon>Ascomycota</taxon>
        <taxon>Pezizomycotina</taxon>
        <taxon>Pezizomycetes</taxon>
        <taxon>Pezizales</taxon>
        <taxon>Tuberaceae</taxon>
        <taxon>Tuber</taxon>
    </lineage>
</organism>
<protein>
    <recommendedName>
        <fullName evidence="3">Reverse transcriptase domain-containing protein</fullName>
    </recommendedName>
</protein>
<dbReference type="EMBL" id="LN891057">
    <property type="protein sequence ID" value="CUS10094.1"/>
    <property type="molecule type" value="Genomic_DNA"/>
</dbReference>
<feature type="non-terminal residue" evidence="1">
    <location>
        <position position="78"/>
    </location>
</feature>
<evidence type="ECO:0008006" key="3">
    <source>
        <dbReference type="Google" id="ProtNLM"/>
    </source>
</evidence>
<gene>
    <name evidence="1" type="ORF">GSTUAT00005815001</name>
</gene>
<dbReference type="PANTHER" id="PTHR33481">
    <property type="entry name" value="REVERSE TRANSCRIPTASE"/>
    <property type="match status" value="1"/>
</dbReference>
<reference evidence="1" key="1">
    <citation type="submission" date="2015-10" db="EMBL/GenBank/DDBJ databases">
        <authorList>
            <person name="Regsiter A."/>
            <person name="william w."/>
        </authorList>
    </citation>
    <scope>NUCLEOTIDE SEQUENCE</scope>
    <source>
        <strain evidence="1">Montdore</strain>
    </source>
</reference>
<feature type="non-terminal residue" evidence="1">
    <location>
        <position position="1"/>
    </location>
</feature>